<dbReference type="EMBL" id="JYDH01000051">
    <property type="protein sequence ID" value="KRY35656.1"/>
    <property type="molecule type" value="Genomic_DNA"/>
</dbReference>
<reference evidence="1 2" key="1">
    <citation type="submission" date="2015-01" db="EMBL/GenBank/DDBJ databases">
        <title>Evolution of Trichinella species and genotypes.</title>
        <authorList>
            <person name="Korhonen P.K."/>
            <person name="Edoardo P."/>
            <person name="Giuseppe L.R."/>
            <person name="Gasser R.B."/>
        </authorList>
    </citation>
    <scope>NUCLEOTIDE SEQUENCE [LARGE SCALE GENOMIC DNA]</scope>
    <source>
        <strain evidence="1">ISS3</strain>
    </source>
</reference>
<dbReference type="OrthoDB" id="5943667at2759"/>
<dbReference type="InParanoid" id="A0A0V1BFQ2"/>
<organism evidence="1 2">
    <name type="scientific">Trichinella spiralis</name>
    <name type="common">Trichina worm</name>
    <dbReference type="NCBI Taxonomy" id="6334"/>
    <lineage>
        <taxon>Eukaryota</taxon>
        <taxon>Metazoa</taxon>
        <taxon>Ecdysozoa</taxon>
        <taxon>Nematoda</taxon>
        <taxon>Enoplea</taxon>
        <taxon>Dorylaimia</taxon>
        <taxon>Trichinellida</taxon>
        <taxon>Trichinellidae</taxon>
        <taxon>Trichinella</taxon>
    </lineage>
</organism>
<accession>A0A0V1BFQ2</accession>
<name>A0A0V1BFQ2_TRISP</name>
<evidence type="ECO:0000313" key="2">
    <source>
        <dbReference type="Proteomes" id="UP000054776"/>
    </source>
</evidence>
<sequence length="202" mass="23503">MVHGQAAIFDLVDFKLSASSFTERLLRFTDRYPTCLCQSLPFLHADRTVKQFRRWSTGELGKTLRSESRKLYAQVQNILRLRSGYAEANRRNERTSPGKHHSVGIALRQSFLTRDVMQIDEVLQLNWPRFGVHVWKLRRKVKQHQAPMHLVDMALRTSAHCNVARLAGQIDSSHFIRIESFSASSVILRPLLRLIEDLRNRR</sequence>
<keyword evidence="2" id="KW-1185">Reference proteome</keyword>
<comment type="caution">
    <text evidence="1">The sequence shown here is derived from an EMBL/GenBank/DDBJ whole genome shotgun (WGS) entry which is preliminary data.</text>
</comment>
<proteinExistence type="predicted"/>
<protein>
    <submittedName>
        <fullName evidence="1">Uncharacterized protein</fullName>
    </submittedName>
</protein>
<dbReference type="Proteomes" id="UP000054776">
    <property type="component" value="Unassembled WGS sequence"/>
</dbReference>
<gene>
    <name evidence="1" type="ORF">T01_5202</name>
</gene>
<evidence type="ECO:0000313" key="1">
    <source>
        <dbReference type="EMBL" id="KRY35656.1"/>
    </source>
</evidence>
<dbReference type="AlphaFoldDB" id="A0A0V1BFQ2"/>